<protein>
    <submittedName>
        <fullName evidence="1">Uncharacterized protein</fullName>
    </submittedName>
</protein>
<organism evidence="1">
    <name type="scientific">Arundo donax</name>
    <name type="common">Giant reed</name>
    <name type="synonym">Donax arundinaceus</name>
    <dbReference type="NCBI Taxonomy" id="35708"/>
    <lineage>
        <taxon>Eukaryota</taxon>
        <taxon>Viridiplantae</taxon>
        <taxon>Streptophyta</taxon>
        <taxon>Embryophyta</taxon>
        <taxon>Tracheophyta</taxon>
        <taxon>Spermatophyta</taxon>
        <taxon>Magnoliopsida</taxon>
        <taxon>Liliopsida</taxon>
        <taxon>Poales</taxon>
        <taxon>Poaceae</taxon>
        <taxon>PACMAD clade</taxon>
        <taxon>Arundinoideae</taxon>
        <taxon>Arundineae</taxon>
        <taxon>Arundo</taxon>
    </lineage>
</organism>
<dbReference type="AlphaFoldDB" id="A0A0A9H8R4"/>
<reference evidence="1" key="1">
    <citation type="submission" date="2014-09" db="EMBL/GenBank/DDBJ databases">
        <authorList>
            <person name="Magalhaes I.L.F."/>
            <person name="Oliveira U."/>
            <person name="Santos F.R."/>
            <person name="Vidigal T.H.D.A."/>
            <person name="Brescovit A.D."/>
            <person name="Santos A.J."/>
        </authorList>
    </citation>
    <scope>NUCLEOTIDE SEQUENCE</scope>
    <source>
        <tissue evidence="1">Shoot tissue taken approximately 20 cm above the soil surface</tissue>
    </source>
</reference>
<sequence length="52" mass="6205">MDCFYIAGFMKKVLFYLNELLTKFVFSASVHVLHTSTIKTRQIIHLIRLIRF</sequence>
<reference evidence="1" key="2">
    <citation type="journal article" date="2015" name="Data Brief">
        <title>Shoot transcriptome of the giant reed, Arundo donax.</title>
        <authorList>
            <person name="Barrero R.A."/>
            <person name="Guerrero F.D."/>
            <person name="Moolhuijzen P."/>
            <person name="Goolsby J.A."/>
            <person name="Tidwell J."/>
            <person name="Bellgard S.E."/>
            <person name="Bellgard M.I."/>
        </authorList>
    </citation>
    <scope>NUCLEOTIDE SEQUENCE</scope>
    <source>
        <tissue evidence="1">Shoot tissue taken approximately 20 cm above the soil surface</tissue>
    </source>
</reference>
<dbReference type="EMBL" id="GBRH01166650">
    <property type="protein sequence ID" value="JAE31246.1"/>
    <property type="molecule type" value="Transcribed_RNA"/>
</dbReference>
<proteinExistence type="predicted"/>
<accession>A0A0A9H8R4</accession>
<name>A0A0A9H8R4_ARUDO</name>
<evidence type="ECO:0000313" key="1">
    <source>
        <dbReference type="EMBL" id="JAE31246.1"/>
    </source>
</evidence>